<gene>
    <name evidence="2" type="ORF">PG915_24475</name>
</gene>
<dbReference type="InterPro" id="IPR010927">
    <property type="entry name" value="T4SS_TraH"/>
</dbReference>
<proteinExistence type="predicted"/>
<protein>
    <submittedName>
        <fullName evidence="2">Conjugal transfer protein TraH</fullName>
    </submittedName>
</protein>
<sequence>MKLSLLILFCSLSVCSWHTSATPLADLFDAYEVSHGVTSVETQQRRGVVFGSYNMRFKTSTQNLMRFQPPSLAAGCNGIDIQMGAFSMIRDLGGQLQNSMRQIAAGTGSYAFMLAVDSLCAQCSSLMQALKEKLDEWNKFFKDSCQSGQAMARWANDNFGISEKIRNNTWMSAVNEGVSDTGEWFSSLPGKSLATILNDIEPSGSFDPGSSEYFGNIIYVSMDLANVSTIQTTHGWKYEEIMQSLVGAKIFEFSDSSELGSKTISSRFTLKDLAFGREKDFSYIKCVNPSDSKCFEISEQPMPNWVSLAMHVCQIITGAQDDNCEQPSANNLLSAIRTGGRSPNNQITSAQQSLFISSPFNVYEVFRRLALRGYDIKQVNGMVAYLSDEIAYRFAQHLGDELRRDLMATHFTIKNSHLTQAEFIKEAISDIDKQMDSLTSEISTRRESDSAKAARELIRKWSIEMPWIL</sequence>
<feature type="signal peptide" evidence="1">
    <location>
        <begin position="1"/>
        <end position="21"/>
    </location>
</feature>
<feature type="chain" id="PRO_5043896769" evidence="1">
    <location>
        <begin position="22"/>
        <end position="469"/>
    </location>
</feature>
<dbReference type="EMBL" id="CP115922">
    <property type="protein sequence ID" value="XCD19095.1"/>
    <property type="molecule type" value="Genomic_DNA"/>
</dbReference>
<evidence type="ECO:0000313" key="2">
    <source>
        <dbReference type="EMBL" id="XCD19095.1"/>
    </source>
</evidence>
<keyword evidence="1" id="KW-0732">Signal</keyword>
<reference evidence="2" key="1">
    <citation type="submission" date="2023-01" db="EMBL/GenBank/DDBJ databases">
        <title>Vibrio sp. CB1-14 genome sequencing.</title>
        <authorList>
            <person name="Otstavnykh N."/>
            <person name="Isaeva M."/>
            <person name="Meleshko D."/>
        </authorList>
    </citation>
    <scope>NUCLEOTIDE SEQUENCE</scope>
    <source>
        <strain evidence="2">CB1-14</strain>
        <plasmid evidence="2">p1</plasmid>
    </source>
</reference>
<organism evidence="2">
    <name type="scientific">Vibrio chaetopteri</name>
    <dbReference type="NCBI Taxonomy" id="3016528"/>
    <lineage>
        <taxon>Bacteria</taxon>
        <taxon>Pseudomonadati</taxon>
        <taxon>Pseudomonadota</taxon>
        <taxon>Gammaproteobacteria</taxon>
        <taxon>Vibrionales</taxon>
        <taxon>Vibrionaceae</taxon>
        <taxon>Vibrio</taxon>
    </lineage>
</organism>
<name>A0AAU8BRQ3_9VIBR</name>
<geneLocation type="plasmid" evidence="2">
    <name>p1</name>
</geneLocation>
<evidence type="ECO:0000256" key="1">
    <source>
        <dbReference type="SAM" id="SignalP"/>
    </source>
</evidence>
<accession>A0AAU8BRQ3</accession>
<keyword evidence="2" id="KW-0614">Plasmid</keyword>
<dbReference type="KEGG" id="vck:PG915_24475"/>
<dbReference type="Pfam" id="PF06122">
    <property type="entry name" value="TraH"/>
    <property type="match status" value="1"/>
</dbReference>
<dbReference type="RefSeq" id="WP_353500222.1">
    <property type="nucleotide sequence ID" value="NZ_CP115922.1"/>
</dbReference>
<dbReference type="AlphaFoldDB" id="A0AAU8BRQ3"/>